<proteinExistence type="predicted"/>
<sequence>MLRDEKLIKALLECGVLKEVMESNYKYTDIDNSIVEHKKDLTAYLMSVDDTLTEMKSNKLYLAIAYKVLNNEGYRFQGQAKTDSLDKTMYCKLFKSIGAGTKETLNNYLSLIELYKGVEYVEGEIKQIIDSVRAN</sequence>
<dbReference type="EMBL" id="BK032587">
    <property type="protein sequence ID" value="DAF49764.1"/>
    <property type="molecule type" value="Genomic_DNA"/>
</dbReference>
<protein>
    <submittedName>
        <fullName evidence="1">Uncharacterized protein</fullName>
    </submittedName>
</protein>
<name>A0A8S5SFA3_9CAUD</name>
<organism evidence="1">
    <name type="scientific">Siphoviridae sp. ctXfh4</name>
    <dbReference type="NCBI Taxonomy" id="2827887"/>
    <lineage>
        <taxon>Viruses</taxon>
        <taxon>Duplodnaviria</taxon>
        <taxon>Heunggongvirae</taxon>
        <taxon>Uroviricota</taxon>
        <taxon>Caudoviricetes</taxon>
    </lineage>
</organism>
<accession>A0A8S5SFA3</accession>
<reference evidence="1" key="1">
    <citation type="journal article" date="2021" name="Proc. Natl. Acad. Sci. U.S.A.">
        <title>A Catalog of Tens of Thousands of Viruses from Human Metagenomes Reveals Hidden Associations with Chronic Diseases.</title>
        <authorList>
            <person name="Tisza M.J."/>
            <person name="Buck C.B."/>
        </authorList>
    </citation>
    <scope>NUCLEOTIDE SEQUENCE</scope>
    <source>
        <strain evidence="1">CtXfh4</strain>
    </source>
</reference>
<evidence type="ECO:0000313" key="1">
    <source>
        <dbReference type="EMBL" id="DAF49764.1"/>
    </source>
</evidence>